<sequence>MKSTYVMKSVFARSFALGIASLLVFALIASLVGWRRIAWFDDRVIAAVQGRESDAVTSVMKFFSFIGSTAPVVVLTAAAMLVLYVLLKHRGELLFFAGVVVGSALLNVVLKLAFRRDRPTLHRLAEEAGYSFPSGHSMAAFSLYGVLVFLLWKHADARWARLLLVALGLGITVMIGISRIYLGVHYPSDVIGGYMASCAWLALCIAFYRRRPRQ</sequence>
<keyword evidence="6 7" id="KW-0472">Membrane</keyword>
<dbReference type="CDD" id="cd03392">
    <property type="entry name" value="PAP2_like_2"/>
    <property type="match status" value="1"/>
</dbReference>
<evidence type="ECO:0000256" key="4">
    <source>
        <dbReference type="ARBA" id="ARBA00022801"/>
    </source>
</evidence>
<comment type="subcellular location">
    <subcellularLocation>
        <location evidence="1">Cell membrane</location>
        <topology evidence="1">Multi-pass membrane protein</topology>
    </subcellularLocation>
</comment>
<dbReference type="SMART" id="SM00014">
    <property type="entry name" value="acidPPc"/>
    <property type="match status" value="1"/>
</dbReference>
<dbReference type="RefSeq" id="WP_378081589.1">
    <property type="nucleotide sequence ID" value="NZ_JBHSMH010000011.1"/>
</dbReference>
<feature type="transmembrane region" description="Helical" evidence="7">
    <location>
        <begin position="159"/>
        <end position="184"/>
    </location>
</feature>
<organism evidence="9 10">
    <name type="scientific">Cohnella suwonensis</name>
    <dbReference type="NCBI Taxonomy" id="696072"/>
    <lineage>
        <taxon>Bacteria</taxon>
        <taxon>Bacillati</taxon>
        <taxon>Bacillota</taxon>
        <taxon>Bacilli</taxon>
        <taxon>Bacillales</taxon>
        <taxon>Paenibacillaceae</taxon>
        <taxon>Cohnella</taxon>
    </lineage>
</organism>
<dbReference type="InterPro" id="IPR000326">
    <property type="entry name" value="PAP2/HPO"/>
</dbReference>
<keyword evidence="2" id="KW-1003">Cell membrane</keyword>
<keyword evidence="10" id="KW-1185">Reference proteome</keyword>
<dbReference type="SUPFAM" id="SSF48317">
    <property type="entry name" value="Acid phosphatase/Vanadium-dependent haloperoxidase"/>
    <property type="match status" value="1"/>
</dbReference>
<keyword evidence="4" id="KW-0378">Hydrolase</keyword>
<feature type="transmembrane region" description="Helical" evidence="7">
    <location>
        <begin position="134"/>
        <end position="152"/>
    </location>
</feature>
<keyword evidence="3 7" id="KW-0812">Transmembrane</keyword>
<dbReference type="Proteomes" id="UP001596105">
    <property type="component" value="Unassembled WGS sequence"/>
</dbReference>
<evidence type="ECO:0000256" key="3">
    <source>
        <dbReference type="ARBA" id="ARBA00022692"/>
    </source>
</evidence>
<gene>
    <name evidence="9" type="ORF">ACFPPD_06545</name>
</gene>
<evidence type="ECO:0000313" key="10">
    <source>
        <dbReference type="Proteomes" id="UP001596105"/>
    </source>
</evidence>
<evidence type="ECO:0000256" key="2">
    <source>
        <dbReference type="ARBA" id="ARBA00022475"/>
    </source>
</evidence>
<comment type="caution">
    <text evidence="9">The sequence shown here is derived from an EMBL/GenBank/DDBJ whole genome shotgun (WGS) entry which is preliminary data.</text>
</comment>
<feature type="transmembrane region" description="Helical" evidence="7">
    <location>
        <begin position="12"/>
        <end position="34"/>
    </location>
</feature>
<feature type="transmembrane region" description="Helical" evidence="7">
    <location>
        <begin position="190"/>
        <end position="208"/>
    </location>
</feature>
<evidence type="ECO:0000256" key="7">
    <source>
        <dbReference type="SAM" id="Phobius"/>
    </source>
</evidence>
<name>A0ABW0LTT1_9BACL</name>
<protein>
    <submittedName>
        <fullName evidence="9">Phosphatase PAP2 family protein</fullName>
    </submittedName>
</protein>
<dbReference type="InterPro" id="IPR036938">
    <property type="entry name" value="PAP2/HPO_sf"/>
</dbReference>
<evidence type="ECO:0000259" key="8">
    <source>
        <dbReference type="SMART" id="SM00014"/>
    </source>
</evidence>
<feature type="domain" description="Phosphatidic acid phosphatase type 2/haloperoxidase" evidence="8">
    <location>
        <begin position="93"/>
        <end position="205"/>
    </location>
</feature>
<evidence type="ECO:0000256" key="6">
    <source>
        <dbReference type="ARBA" id="ARBA00023136"/>
    </source>
</evidence>
<keyword evidence="5 7" id="KW-1133">Transmembrane helix</keyword>
<dbReference type="EMBL" id="JBHSMH010000011">
    <property type="protein sequence ID" value="MFC5468372.1"/>
    <property type="molecule type" value="Genomic_DNA"/>
</dbReference>
<feature type="transmembrane region" description="Helical" evidence="7">
    <location>
        <begin position="62"/>
        <end position="86"/>
    </location>
</feature>
<dbReference type="Pfam" id="PF01569">
    <property type="entry name" value="PAP2"/>
    <property type="match status" value="1"/>
</dbReference>
<dbReference type="PANTHER" id="PTHR14969">
    <property type="entry name" value="SPHINGOSINE-1-PHOSPHATE PHOSPHOHYDROLASE"/>
    <property type="match status" value="1"/>
</dbReference>
<reference evidence="10" key="1">
    <citation type="journal article" date="2019" name="Int. J. Syst. Evol. Microbiol.">
        <title>The Global Catalogue of Microorganisms (GCM) 10K type strain sequencing project: providing services to taxonomists for standard genome sequencing and annotation.</title>
        <authorList>
            <consortium name="The Broad Institute Genomics Platform"/>
            <consortium name="The Broad Institute Genome Sequencing Center for Infectious Disease"/>
            <person name="Wu L."/>
            <person name="Ma J."/>
        </authorList>
    </citation>
    <scope>NUCLEOTIDE SEQUENCE [LARGE SCALE GENOMIC DNA]</scope>
    <source>
        <strain evidence="10">CCUG 57113</strain>
    </source>
</reference>
<proteinExistence type="predicted"/>
<accession>A0ABW0LTT1</accession>
<evidence type="ECO:0000256" key="5">
    <source>
        <dbReference type="ARBA" id="ARBA00022989"/>
    </source>
</evidence>
<dbReference type="Gene3D" id="1.20.144.10">
    <property type="entry name" value="Phosphatidic acid phosphatase type 2/haloperoxidase"/>
    <property type="match status" value="2"/>
</dbReference>
<dbReference type="PANTHER" id="PTHR14969:SF62">
    <property type="entry name" value="DECAPRENYLPHOSPHORYL-5-PHOSPHORIBOSE PHOSPHATASE RV3807C-RELATED"/>
    <property type="match status" value="1"/>
</dbReference>
<evidence type="ECO:0000313" key="9">
    <source>
        <dbReference type="EMBL" id="MFC5468372.1"/>
    </source>
</evidence>
<feature type="transmembrane region" description="Helical" evidence="7">
    <location>
        <begin position="93"/>
        <end position="114"/>
    </location>
</feature>
<evidence type="ECO:0000256" key="1">
    <source>
        <dbReference type="ARBA" id="ARBA00004651"/>
    </source>
</evidence>